<evidence type="ECO:0000256" key="4">
    <source>
        <dbReference type="ARBA" id="ARBA00022679"/>
    </source>
</evidence>
<evidence type="ECO:0000256" key="2">
    <source>
        <dbReference type="ARBA" id="ARBA00005063"/>
    </source>
</evidence>
<dbReference type="RefSeq" id="WP_220641506.1">
    <property type="nucleotide sequence ID" value="NZ_CP080429.1"/>
</dbReference>
<dbReference type="PANTHER" id="PTHR42684:SF3">
    <property type="entry name" value="ADENOSYLMETHIONINE-8-AMINO-7-OXONONANOATE AMINOTRANSFERASE"/>
    <property type="match status" value="1"/>
</dbReference>
<reference evidence="10 11" key="1">
    <citation type="submission" date="2021-07" db="EMBL/GenBank/DDBJ databases">
        <title>Flavobacterium WSW3-B6 sp.nov, isolated from seaweed.</title>
        <authorList>
            <person name="Muhammad N."/>
            <person name="Ho H."/>
            <person name="Lee Y.-J."/>
            <person name="Nguyen T."/>
            <person name="Ho J."/>
            <person name="Kim S.-G."/>
        </authorList>
    </citation>
    <scope>NUCLEOTIDE SEQUENCE [LARGE SCALE GENOMIC DNA]</scope>
    <source>
        <strain evidence="10 11">WSW3-B6</strain>
    </source>
</reference>
<dbReference type="PANTHER" id="PTHR42684">
    <property type="entry name" value="ADENOSYLMETHIONINE-8-AMINO-7-OXONONANOATE AMINOTRANSFERASE"/>
    <property type="match status" value="1"/>
</dbReference>
<dbReference type="Gene3D" id="3.40.640.10">
    <property type="entry name" value="Type I PLP-dependent aspartate aminotransferase-like (Major domain)"/>
    <property type="match status" value="1"/>
</dbReference>
<evidence type="ECO:0000256" key="8">
    <source>
        <dbReference type="ARBA" id="ARBA00048449"/>
    </source>
</evidence>
<sequence length="430" mass="47739">MNTTQNNDLAARDAHYLWHPYTQHKTAAPHIAIQRGEGALLWDDKGKQYIDAIASWWVNPFGHSNKFIADAIYKQLTTLEHVLFGGFTHEPAIQVAEKLKEILPSNQQKFFFSDNGSTAVEIALKVALQYYYNKGKKRTKIIAFENAFHGDTFAAMAASGISFFTEAFSGSLIEVTRIPVPVAGQEEASLDALKELTKTNDYAAFIFEPLVQGAAGMVMYAPEALDTLISTCKDNNIFTVADEVMTGFGKSGKNFACDYLTAQPDMMCLSKALTGGTIPMAITTFTQELFDGFYDDDVNKALFHGHTFTANPTGCAAALASIQLLQQPEMQANIQRINQQHLAFQAKIAQHPRIKTTRVLGVIFALELKTESKESYYGGLRNKLYNYFIDKGVILRPVGNIIYILPPYIISDELLSEIYETIASAIEEVH</sequence>
<comment type="caution">
    <text evidence="9">Lacks conserved residue(s) required for the propagation of feature annotation.</text>
</comment>
<keyword evidence="5 9" id="KW-0949">S-adenosyl-L-methionine</keyword>
<dbReference type="HAMAP" id="MF_00834">
    <property type="entry name" value="BioA"/>
    <property type="match status" value="1"/>
</dbReference>
<evidence type="ECO:0000256" key="7">
    <source>
        <dbReference type="ARBA" id="ARBA00022898"/>
    </source>
</evidence>
<feature type="binding site" evidence="9">
    <location>
        <begin position="306"/>
        <end position="307"/>
    </location>
    <ligand>
        <name>pyridoxal 5'-phosphate</name>
        <dbReference type="ChEBI" id="CHEBI:597326"/>
    </ligand>
</feature>
<keyword evidence="3 9" id="KW-0032">Aminotransferase</keyword>
<keyword evidence="9" id="KW-0963">Cytoplasm</keyword>
<dbReference type="NCBIfam" id="NF004624">
    <property type="entry name" value="PRK05964.1"/>
    <property type="match status" value="1"/>
</dbReference>
<comment type="subcellular location">
    <subcellularLocation>
        <location evidence="9">Cytoplasm</location>
    </subcellularLocation>
</comment>
<keyword evidence="11" id="KW-1185">Reference proteome</keyword>
<evidence type="ECO:0000256" key="5">
    <source>
        <dbReference type="ARBA" id="ARBA00022691"/>
    </source>
</evidence>
<feature type="binding site" evidence="9">
    <location>
        <position position="396"/>
    </location>
    <ligand>
        <name>substrate</name>
    </ligand>
</feature>
<dbReference type="InterPro" id="IPR005815">
    <property type="entry name" value="BioA"/>
</dbReference>
<feature type="modified residue" description="N6-(pyridoxal phosphate)lysine" evidence="9">
    <location>
        <position position="271"/>
    </location>
</feature>
<accession>A0ABX8VDS1</accession>
<evidence type="ECO:0000256" key="1">
    <source>
        <dbReference type="ARBA" id="ARBA00001933"/>
    </source>
</evidence>
<feature type="binding site" evidence="9">
    <location>
        <begin position="116"/>
        <end position="117"/>
    </location>
    <ligand>
        <name>pyridoxal 5'-phosphate</name>
        <dbReference type="ChEBI" id="CHEBI:597326"/>
    </ligand>
</feature>
<dbReference type="Gene3D" id="3.90.1150.10">
    <property type="entry name" value="Aspartate Aminotransferase, domain 1"/>
    <property type="match status" value="1"/>
</dbReference>
<feature type="binding site" evidence="9">
    <location>
        <position position="271"/>
    </location>
    <ligand>
        <name>substrate</name>
    </ligand>
</feature>
<dbReference type="EC" id="2.6.1.62" evidence="9"/>
<evidence type="ECO:0000256" key="9">
    <source>
        <dbReference type="HAMAP-Rule" id="MF_00834"/>
    </source>
</evidence>
<feature type="binding site" evidence="9">
    <location>
        <position position="56"/>
    </location>
    <ligand>
        <name>substrate</name>
    </ligand>
</feature>
<keyword evidence="6 9" id="KW-0093">Biotin biosynthesis</keyword>
<protein>
    <recommendedName>
        <fullName evidence="9">Adenosylmethionine-8-amino-7-oxononanoate aminotransferase</fullName>
        <ecNumber evidence="9">2.6.1.62</ecNumber>
    </recommendedName>
    <alternativeName>
        <fullName evidence="9">7,8-diamino-pelargonic acid aminotransferase</fullName>
        <shortName evidence="9">DAPA AT</shortName>
        <shortName evidence="9">DAPA aminotransferase</shortName>
    </alternativeName>
    <alternativeName>
        <fullName evidence="9">7,8-diaminononanoate synthase</fullName>
        <shortName evidence="9">DANS</shortName>
    </alternativeName>
    <alternativeName>
        <fullName evidence="9">Diaminopelargonic acid synthase</fullName>
    </alternativeName>
</protein>
<comment type="similarity">
    <text evidence="9">Belongs to the class-III pyridoxal-phosphate-dependent aminotransferase family. BioA subfamily.</text>
</comment>
<dbReference type="GO" id="GO:0004015">
    <property type="term" value="F:adenosylmethionine-8-amino-7-oxononanoate transaminase activity"/>
    <property type="evidence" value="ECO:0007669"/>
    <property type="project" value="UniProtKB-EC"/>
</dbReference>
<name>A0ABX8VDS1_9FLAO</name>
<dbReference type="CDD" id="cd00610">
    <property type="entry name" value="OAT_like"/>
    <property type="match status" value="1"/>
</dbReference>
<comment type="pathway">
    <text evidence="2 9">Cofactor biosynthesis; biotin biosynthesis; 7,8-diaminononanoate from 8-amino-7-oxononanoate (SAM route): step 1/1.</text>
</comment>
<dbReference type="NCBIfam" id="TIGR00508">
    <property type="entry name" value="bioA"/>
    <property type="match status" value="1"/>
</dbReference>
<comment type="catalytic activity">
    <reaction evidence="8 9">
        <text>(8S)-8-amino-7-oxononanoate + S-adenosyl-L-methionine = S-adenosyl-4-methylsulfanyl-2-oxobutanoate + (7R,8S)-7,8-diammoniononanoate</text>
        <dbReference type="Rhea" id="RHEA:16861"/>
        <dbReference type="ChEBI" id="CHEBI:16490"/>
        <dbReference type="ChEBI" id="CHEBI:59789"/>
        <dbReference type="ChEBI" id="CHEBI:149468"/>
        <dbReference type="ChEBI" id="CHEBI:149469"/>
        <dbReference type="EC" id="2.6.1.62"/>
    </reaction>
</comment>
<keyword evidence="7 9" id="KW-0663">Pyridoxal phosphate</keyword>
<feature type="site" description="Participates in the substrate recognition with KAPA and in a stacking interaction with the adenine ring of SAM" evidence="9">
    <location>
        <position position="21"/>
    </location>
</feature>
<dbReference type="InterPro" id="IPR005814">
    <property type="entry name" value="Aminotrans_3"/>
</dbReference>
<dbReference type="Pfam" id="PF00202">
    <property type="entry name" value="Aminotran_3"/>
    <property type="match status" value="1"/>
</dbReference>
<keyword evidence="4 9" id="KW-0808">Transferase</keyword>
<comment type="subunit">
    <text evidence="9">Homodimer.</text>
</comment>
<dbReference type="InterPro" id="IPR015424">
    <property type="entry name" value="PyrdxlP-dep_Trfase"/>
</dbReference>
<evidence type="ECO:0000313" key="11">
    <source>
        <dbReference type="Proteomes" id="UP000825381"/>
    </source>
</evidence>
<comment type="cofactor">
    <cofactor evidence="1 9">
        <name>pyridoxal 5'-phosphate</name>
        <dbReference type="ChEBI" id="CHEBI:597326"/>
    </cofactor>
</comment>
<evidence type="ECO:0000256" key="3">
    <source>
        <dbReference type="ARBA" id="ARBA00022576"/>
    </source>
</evidence>
<organism evidence="10 11">
    <name type="scientific">Flavobacterium litorale</name>
    <dbReference type="NCBI Taxonomy" id="2856519"/>
    <lineage>
        <taxon>Bacteria</taxon>
        <taxon>Pseudomonadati</taxon>
        <taxon>Bacteroidota</taxon>
        <taxon>Flavobacteriia</taxon>
        <taxon>Flavobacteriales</taxon>
        <taxon>Flavobacteriaceae</taxon>
        <taxon>Flavobacterium</taxon>
    </lineage>
</organism>
<proteinExistence type="inferred from homology"/>
<dbReference type="InterPro" id="IPR015422">
    <property type="entry name" value="PyrdxlP-dep_Trfase_small"/>
</dbReference>
<comment type="function">
    <text evidence="9">Catalyzes the transfer of the alpha-amino group from S-adenosyl-L-methionine (SAM) to 7-keto-8-aminopelargonic acid (KAPA) to form 7,8-diaminopelargonic acid (DAPA). It is the only aminotransferase known to utilize SAM as an amino donor.</text>
</comment>
<evidence type="ECO:0000313" key="10">
    <source>
        <dbReference type="EMBL" id="QYJ69171.1"/>
    </source>
</evidence>
<feature type="binding site" evidence="9">
    <location>
        <position position="242"/>
    </location>
    <ligand>
        <name>pyridoxal 5'-phosphate</name>
        <dbReference type="ChEBI" id="CHEBI:597326"/>
    </ligand>
</feature>
<gene>
    <name evidence="9 10" type="primary">bioA</name>
    <name evidence="10" type="ORF">K1I41_04575</name>
</gene>
<dbReference type="Proteomes" id="UP000825381">
    <property type="component" value="Chromosome"/>
</dbReference>
<dbReference type="SUPFAM" id="SSF53383">
    <property type="entry name" value="PLP-dependent transferases"/>
    <property type="match status" value="1"/>
</dbReference>
<dbReference type="EMBL" id="CP080429">
    <property type="protein sequence ID" value="QYJ69171.1"/>
    <property type="molecule type" value="Genomic_DNA"/>
</dbReference>
<dbReference type="InterPro" id="IPR015421">
    <property type="entry name" value="PyrdxlP-dep_Trfase_major"/>
</dbReference>
<feature type="binding site" evidence="9">
    <location>
        <position position="305"/>
    </location>
    <ligand>
        <name>substrate</name>
    </ligand>
</feature>
<evidence type="ECO:0000256" key="6">
    <source>
        <dbReference type="ARBA" id="ARBA00022756"/>
    </source>
</evidence>